<accession>A0A916UQH6</accession>
<feature type="transmembrane region" description="Helical" evidence="6">
    <location>
        <begin position="420"/>
        <end position="440"/>
    </location>
</feature>
<dbReference type="Gene3D" id="1.20.1250.20">
    <property type="entry name" value="MFS general substrate transporter like domains"/>
    <property type="match status" value="1"/>
</dbReference>
<comment type="caution">
    <text evidence="8">The sequence shown here is derived from an EMBL/GenBank/DDBJ whole genome shotgun (WGS) entry which is preliminary data.</text>
</comment>
<evidence type="ECO:0000313" key="9">
    <source>
        <dbReference type="Proteomes" id="UP000637002"/>
    </source>
</evidence>
<feature type="transmembrane region" description="Helical" evidence="6">
    <location>
        <begin position="343"/>
        <end position="365"/>
    </location>
</feature>
<protein>
    <submittedName>
        <fullName evidence="8">MFS transporter</fullName>
    </submittedName>
</protein>
<dbReference type="InterPro" id="IPR005828">
    <property type="entry name" value="MFS_sugar_transport-like"/>
</dbReference>
<feature type="transmembrane region" description="Helical" evidence="6">
    <location>
        <begin position="175"/>
        <end position="196"/>
    </location>
</feature>
<dbReference type="PROSITE" id="PS00216">
    <property type="entry name" value="SUGAR_TRANSPORT_1"/>
    <property type="match status" value="1"/>
</dbReference>
<dbReference type="GO" id="GO:0005886">
    <property type="term" value="C:plasma membrane"/>
    <property type="evidence" value="ECO:0007669"/>
    <property type="project" value="TreeGrafter"/>
</dbReference>
<reference evidence="8" key="1">
    <citation type="journal article" date="2014" name="Int. J. Syst. Evol. Microbiol.">
        <title>Complete genome sequence of Corynebacterium casei LMG S-19264T (=DSM 44701T), isolated from a smear-ripened cheese.</title>
        <authorList>
            <consortium name="US DOE Joint Genome Institute (JGI-PGF)"/>
            <person name="Walter F."/>
            <person name="Albersmeier A."/>
            <person name="Kalinowski J."/>
            <person name="Ruckert C."/>
        </authorList>
    </citation>
    <scope>NUCLEOTIDE SEQUENCE</scope>
    <source>
        <strain evidence="8">CGMCC 1.12919</strain>
    </source>
</reference>
<dbReference type="EMBL" id="BMGG01000008">
    <property type="protein sequence ID" value="GGC82269.1"/>
    <property type="molecule type" value="Genomic_DNA"/>
</dbReference>
<dbReference type="Pfam" id="PF00083">
    <property type="entry name" value="Sugar_tr"/>
    <property type="match status" value="1"/>
</dbReference>
<feature type="transmembrane region" description="Helical" evidence="6">
    <location>
        <begin position="56"/>
        <end position="77"/>
    </location>
</feature>
<reference evidence="8" key="2">
    <citation type="submission" date="2020-09" db="EMBL/GenBank/DDBJ databases">
        <authorList>
            <person name="Sun Q."/>
            <person name="Zhou Y."/>
        </authorList>
    </citation>
    <scope>NUCLEOTIDE SEQUENCE</scope>
    <source>
        <strain evidence="8">CGMCC 1.12919</strain>
    </source>
</reference>
<comment type="subcellular location">
    <subcellularLocation>
        <location evidence="1">Membrane</location>
        <topology evidence="1">Multi-pass membrane protein</topology>
    </subcellularLocation>
</comment>
<feature type="transmembrane region" description="Helical" evidence="6">
    <location>
        <begin position="289"/>
        <end position="306"/>
    </location>
</feature>
<feature type="domain" description="Major facilitator superfamily (MFS) profile" evidence="7">
    <location>
        <begin position="18"/>
        <end position="443"/>
    </location>
</feature>
<feature type="region of interest" description="Disordered" evidence="5">
    <location>
        <begin position="457"/>
        <end position="482"/>
    </location>
</feature>
<dbReference type="PROSITE" id="PS50850">
    <property type="entry name" value="MFS"/>
    <property type="match status" value="1"/>
</dbReference>
<evidence type="ECO:0000313" key="8">
    <source>
        <dbReference type="EMBL" id="GGC82269.1"/>
    </source>
</evidence>
<gene>
    <name evidence="8" type="ORF">GCM10010994_45240</name>
</gene>
<feature type="compositionally biased region" description="Gly residues" evidence="5">
    <location>
        <begin position="464"/>
        <end position="474"/>
    </location>
</feature>
<dbReference type="InterPro" id="IPR036259">
    <property type="entry name" value="MFS_trans_sf"/>
</dbReference>
<proteinExistence type="predicted"/>
<evidence type="ECO:0000256" key="6">
    <source>
        <dbReference type="SAM" id="Phobius"/>
    </source>
</evidence>
<dbReference type="AlphaFoldDB" id="A0A916UQH6"/>
<evidence type="ECO:0000256" key="4">
    <source>
        <dbReference type="ARBA" id="ARBA00023136"/>
    </source>
</evidence>
<evidence type="ECO:0000256" key="3">
    <source>
        <dbReference type="ARBA" id="ARBA00022989"/>
    </source>
</evidence>
<keyword evidence="2 6" id="KW-0812">Transmembrane</keyword>
<keyword evidence="3 6" id="KW-1133">Transmembrane helix</keyword>
<dbReference type="PANTHER" id="PTHR23508">
    <property type="entry name" value="CARBOXYLIC ACID TRANSPORTER PROTEIN HOMOLOG"/>
    <property type="match status" value="1"/>
</dbReference>
<dbReference type="GO" id="GO:0046943">
    <property type="term" value="F:carboxylic acid transmembrane transporter activity"/>
    <property type="evidence" value="ECO:0007669"/>
    <property type="project" value="TreeGrafter"/>
</dbReference>
<dbReference type="PANTHER" id="PTHR23508:SF10">
    <property type="entry name" value="CARBOXYLIC ACID TRANSPORTER PROTEIN HOMOLOG"/>
    <property type="match status" value="1"/>
</dbReference>
<dbReference type="Proteomes" id="UP000637002">
    <property type="component" value="Unassembled WGS sequence"/>
</dbReference>
<dbReference type="InterPro" id="IPR020846">
    <property type="entry name" value="MFS_dom"/>
</dbReference>
<keyword evidence="4 6" id="KW-0472">Membrane</keyword>
<feature type="transmembrane region" description="Helical" evidence="6">
    <location>
        <begin position="84"/>
        <end position="103"/>
    </location>
</feature>
<evidence type="ECO:0000256" key="2">
    <source>
        <dbReference type="ARBA" id="ARBA00022692"/>
    </source>
</evidence>
<evidence type="ECO:0000256" key="1">
    <source>
        <dbReference type="ARBA" id="ARBA00004141"/>
    </source>
</evidence>
<feature type="transmembrane region" description="Helical" evidence="6">
    <location>
        <begin position="21"/>
        <end position="44"/>
    </location>
</feature>
<keyword evidence="9" id="KW-1185">Reference proteome</keyword>
<feature type="transmembrane region" description="Helical" evidence="6">
    <location>
        <begin position="318"/>
        <end position="337"/>
    </location>
</feature>
<feature type="transmembrane region" description="Helical" evidence="6">
    <location>
        <begin position="146"/>
        <end position="169"/>
    </location>
</feature>
<dbReference type="SUPFAM" id="SSF103473">
    <property type="entry name" value="MFS general substrate transporter"/>
    <property type="match status" value="1"/>
</dbReference>
<dbReference type="CDD" id="cd17316">
    <property type="entry name" value="MFS_SV2_like"/>
    <property type="match status" value="1"/>
</dbReference>
<feature type="transmembrane region" description="Helical" evidence="6">
    <location>
        <begin position="386"/>
        <end position="408"/>
    </location>
</feature>
<feature type="transmembrane region" description="Helical" evidence="6">
    <location>
        <begin position="109"/>
        <end position="134"/>
    </location>
</feature>
<organism evidence="8 9">
    <name type="scientific">Chelatococcus reniformis</name>
    <dbReference type="NCBI Taxonomy" id="1494448"/>
    <lineage>
        <taxon>Bacteria</taxon>
        <taxon>Pseudomonadati</taxon>
        <taxon>Pseudomonadota</taxon>
        <taxon>Alphaproteobacteria</taxon>
        <taxon>Hyphomicrobiales</taxon>
        <taxon>Chelatococcaceae</taxon>
        <taxon>Chelatococcus</taxon>
    </lineage>
</organism>
<evidence type="ECO:0000256" key="5">
    <source>
        <dbReference type="SAM" id="MobiDB-lite"/>
    </source>
</evidence>
<dbReference type="InterPro" id="IPR005829">
    <property type="entry name" value="Sugar_transporter_CS"/>
</dbReference>
<name>A0A916UQH6_9HYPH</name>
<feature type="transmembrane region" description="Helical" evidence="6">
    <location>
        <begin position="251"/>
        <end position="269"/>
    </location>
</feature>
<sequence>MLEKLDESSHLTANQWKLVSAAAFGIMLEFLDYFLIGFILTFVVGPWKLTFGESSVVLLSSGIGAMLGAVYFGWLADRIGRRKVFLLTIGIFTISTGALIFTPDEKDAGLLYLTAFRFLIGFGAGGLYCVDLPMVQEFMPARKRGIIAGLVTAGVPVGFLIGAGLVAFVAPMIGWRGLMGVCVILSLVTLLIRSWIPESPRWLLKQGEPWKARESVAWALQVEPTRLPLTSDIVAAGAHARFADLLRYPRSLALSWITNLGGQTGYYGLALWSPTLIVKFLNVRPDQAAFYMIFVMLAALAGRIALSILSERIGRRMAGTICSAAAVVTLLAAALAGDTVAGSTGVFLLILMGAYFFGEGLFAIVGPYSAEVWPSSLRTTGMGSAYGFGGLGKIVGPLGLALVVGASVTPSASNVSLLTAFSYFASWYALAGLAFLLIGIETKGQSIEAIEHRLGRHEGTDPVGVGGSGEGHGGTARATQRQ</sequence>
<evidence type="ECO:0000259" key="7">
    <source>
        <dbReference type="PROSITE" id="PS50850"/>
    </source>
</evidence>